<accession>A0A376H1Q9</accession>
<dbReference type="OrthoDB" id="2194707at2"/>
<name>A0A376H1Q9_ENTGA</name>
<feature type="transmembrane region" description="Helical" evidence="1">
    <location>
        <begin position="100"/>
        <end position="122"/>
    </location>
</feature>
<evidence type="ECO:0000313" key="3">
    <source>
        <dbReference type="EMBL" id="STD83570.1"/>
    </source>
</evidence>
<organism evidence="3 4">
    <name type="scientific">Enterococcus gallinarum</name>
    <dbReference type="NCBI Taxonomy" id="1353"/>
    <lineage>
        <taxon>Bacteria</taxon>
        <taxon>Bacillati</taxon>
        <taxon>Bacillota</taxon>
        <taxon>Bacilli</taxon>
        <taxon>Lactobacillales</taxon>
        <taxon>Enterococcaceae</taxon>
        <taxon>Enterococcus</taxon>
    </lineage>
</organism>
<keyword evidence="1" id="KW-0472">Membrane</keyword>
<keyword evidence="1" id="KW-1133">Transmembrane helix</keyword>
<gene>
    <name evidence="2" type="ORF">GTI89_15545</name>
    <name evidence="3" type="ORF">NCTC12360_02037</name>
</gene>
<dbReference type="GeneID" id="93222775"/>
<dbReference type="EMBL" id="WVTI01000024">
    <property type="protein sequence ID" value="MXS27470.1"/>
    <property type="molecule type" value="Genomic_DNA"/>
</dbReference>
<dbReference type="Proteomes" id="UP000439965">
    <property type="component" value="Unassembled WGS sequence"/>
</dbReference>
<protein>
    <submittedName>
        <fullName evidence="3">Uncharacterized protein</fullName>
    </submittedName>
</protein>
<sequence>MTEKSSKLVVAVELLYVLVKCSLHFWGWLVTGGFIYGWVSSHKKLVFCVDHPEALQEKLCRLTKKLPPTKLCEKVLSVGVFLSLAIFLSGAWLGSTSLGLFFKVTGGLSLLLFLLYNAHWVLGTATYDEMKEAPVAIGYQLLLQTLRPSLLNGFILGTYAFWILLLLVSPLLFFLVAPGGVAYLLKKGSQKFREMEGINHD</sequence>
<proteinExistence type="predicted"/>
<keyword evidence="4" id="KW-1185">Reference proteome</keyword>
<evidence type="ECO:0000256" key="1">
    <source>
        <dbReference type="SAM" id="Phobius"/>
    </source>
</evidence>
<keyword evidence="1" id="KW-0812">Transmembrane</keyword>
<evidence type="ECO:0000313" key="4">
    <source>
        <dbReference type="Proteomes" id="UP000254807"/>
    </source>
</evidence>
<dbReference type="AlphaFoldDB" id="A0A376H1Q9"/>
<feature type="transmembrane region" description="Helical" evidence="1">
    <location>
        <begin position="12"/>
        <end position="36"/>
    </location>
</feature>
<feature type="transmembrane region" description="Helical" evidence="1">
    <location>
        <begin position="159"/>
        <end position="185"/>
    </location>
</feature>
<reference evidence="2 5" key="2">
    <citation type="submission" date="2019-04" db="EMBL/GenBank/DDBJ databases">
        <title>Step-wise assembly of the neonatal virome modulated by breast feeding.</title>
        <authorList>
            <person name="Liang G."/>
            <person name="Bushman F."/>
        </authorList>
    </citation>
    <scope>NUCLEOTIDE SEQUENCE [LARGE SCALE GENOMIC DNA]</scope>
    <source>
        <strain evidence="2 5">E3404</strain>
    </source>
</reference>
<feature type="transmembrane region" description="Helical" evidence="1">
    <location>
        <begin position="75"/>
        <end position="93"/>
    </location>
</feature>
<reference evidence="3 4" key="1">
    <citation type="submission" date="2018-06" db="EMBL/GenBank/DDBJ databases">
        <authorList>
            <consortium name="Pathogen Informatics"/>
            <person name="Doyle S."/>
        </authorList>
    </citation>
    <scope>NUCLEOTIDE SEQUENCE [LARGE SCALE GENOMIC DNA]</scope>
    <source>
        <strain evidence="3 4">NCTC12360</strain>
    </source>
</reference>
<dbReference type="RefSeq" id="WP_002320611.1">
    <property type="nucleotide sequence ID" value="NZ_CAAKOE010000005.1"/>
</dbReference>
<evidence type="ECO:0000313" key="2">
    <source>
        <dbReference type="EMBL" id="MXS27470.1"/>
    </source>
</evidence>
<evidence type="ECO:0000313" key="5">
    <source>
        <dbReference type="Proteomes" id="UP000439965"/>
    </source>
</evidence>
<dbReference type="EMBL" id="UFYW01000001">
    <property type="protein sequence ID" value="STD83570.1"/>
    <property type="molecule type" value="Genomic_DNA"/>
</dbReference>
<dbReference type="Proteomes" id="UP000254807">
    <property type="component" value="Unassembled WGS sequence"/>
</dbReference>